<dbReference type="PROSITE" id="PS50987">
    <property type="entry name" value="HTH_ARSR_2"/>
    <property type="match status" value="1"/>
</dbReference>
<evidence type="ECO:0000256" key="1">
    <source>
        <dbReference type="ARBA" id="ARBA00023015"/>
    </source>
</evidence>
<dbReference type="CDD" id="cd00090">
    <property type="entry name" value="HTH_ARSR"/>
    <property type="match status" value="1"/>
</dbReference>
<dbReference type="InterPro" id="IPR036390">
    <property type="entry name" value="WH_DNA-bd_sf"/>
</dbReference>
<reference evidence="5 6" key="1">
    <citation type="submission" date="2018-02" db="EMBL/GenBank/DDBJ databases">
        <title>Genomic Encyclopedia of Archaeal and Bacterial Type Strains, Phase II (KMG-II): from individual species to whole genera.</title>
        <authorList>
            <person name="Goeker M."/>
        </authorList>
    </citation>
    <scope>NUCLEOTIDE SEQUENCE [LARGE SCALE GENOMIC DNA]</scope>
    <source>
        <strain evidence="5 6">DSM 18921</strain>
    </source>
</reference>
<dbReference type="RefSeq" id="WP_105512899.1">
    <property type="nucleotide sequence ID" value="NZ_PVEP01000001.1"/>
</dbReference>
<dbReference type="Gene3D" id="1.10.10.10">
    <property type="entry name" value="Winged helix-like DNA-binding domain superfamily/Winged helix DNA-binding domain"/>
    <property type="match status" value="1"/>
</dbReference>
<dbReference type="AlphaFoldDB" id="A0A2S8SCW7"/>
<evidence type="ECO:0000256" key="2">
    <source>
        <dbReference type="ARBA" id="ARBA00023125"/>
    </source>
</evidence>
<keyword evidence="6" id="KW-1185">Reference proteome</keyword>
<dbReference type="InterPro" id="IPR011991">
    <property type="entry name" value="ArsR-like_HTH"/>
</dbReference>
<name>A0A2S8SCW7_9RHOB</name>
<evidence type="ECO:0000313" key="6">
    <source>
        <dbReference type="Proteomes" id="UP000238338"/>
    </source>
</evidence>
<gene>
    <name evidence="5" type="ORF">LX70_00452</name>
</gene>
<dbReference type="PRINTS" id="PR00778">
    <property type="entry name" value="HTHARSR"/>
</dbReference>
<dbReference type="GO" id="GO:0003677">
    <property type="term" value="F:DNA binding"/>
    <property type="evidence" value="ECO:0007669"/>
    <property type="project" value="UniProtKB-KW"/>
</dbReference>
<evidence type="ECO:0000313" key="5">
    <source>
        <dbReference type="EMBL" id="PQV58640.1"/>
    </source>
</evidence>
<protein>
    <submittedName>
        <fullName evidence="5">ArsR family transcriptional regulator</fullName>
    </submittedName>
</protein>
<dbReference type="OrthoDB" id="9804742at2"/>
<proteinExistence type="predicted"/>
<dbReference type="EMBL" id="PVEP01000001">
    <property type="protein sequence ID" value="PQV58640.1"/>
    <property type="molecule type" value="Genomic_DNA"/>
</dbReference>
<evidence type="ECO:0000259" key="4">
    <source>
        <dbReference type="PROSITE" id="PS50987"/>
    </source>
</evidence>
<comment type="caution">
    <text evidence="5">The sequence shown here is derived from an EMBL/GenBank/DDBJ whole genome shotgun (WGS) entry which is preliminary data.</text>
</comment>
<accession>A0A2S8SCW7</accession>
<keyword evidence="2" id="KW-0238">DNA-binding</keyword>
<organism evidence="5 6">
    <name type="scientific">Albidovulum denitrificans</name>
    <dbReference type="NCBI Taxonomy" id="404881"/>
    <lineage>
        <taxon>Bacteria</taxon>
        <taxon>Pseudomonadati</taxon>
        <taxon>Pseudomonadota</taxon>
        <taxon>Alphaproteobacteria</taxon>
        <taxon>Rhodobacterales</taxon>
        <taxon>Paracoccaceae</taxon>
        <taxon>Albidovulum</taxon>
    </lineage>
</organism>
<dbReference type="Pfam" id="PF12840">
    <property type="entry name" value="HTH_20"/>
    <property type="match status" value="1"/>
</dbReference>
<dbReference type="InterPro" id="IPR051011">
    <property type="entry name" value="Metal_resp_trans_reg"/>
</dbReference>
<dbReference type="Proteomes" id="UP000238338">
    <property type="component" value="Unassembled WGS sequence"/>
</dbReference>
<dbReference type="InterPro" id="IPR001845">
    <property type="entry name" value="HTH_ArsR_DNA-bd_dom"/>
</dbReference>
<sequence>MEQGKALTALAALANETRLALIRALIARGDKGVSAGGIAAEFGMSASRLSFHLSTLEQAGLIRARRESRHIFYSVDPRAMGALIAYLLNDCCMADPKVSACCTASVMAQER</sequence>
<dbReference type="PANTHER" id="PTHR43132:SF2">
    <property type="entry name" value="ARSENICAL RESISTANCE OPERON REPRESSOR ARSR-RELATED"/>
    <property type="match status" value="1"/>
</dbReference>
<feature type="domain" description="HTH arsR-type" evidence="4">
    <location>
        <begin position="1"/>
        <end position="95"/>
    </location>
</feature>
<evidence type="ECO:0000256" key="3">
    <source>
        <dbReference type="ARBA" id="ARBA00023163"/>
    </source>
</evidence>
<dbReference type="SMART" id="SM00418">
    <property type="entry name" value="HTH_ARSR"/>
    <property type="match status" value="1"/>
</dbReference>
<dbReference type="InterPro" id="IPR036388">
    <property type="entry name" value="WH-like_DNA-bd_sf"/>
</dbReference>
<keyword evidence="3" id="KW-0804">Transcription</keyword>
<dbReference type="GO" id="GO:0003700">
    <property type="term" value="F:DNA-binding transcription factor activity"/>
    <property type="evidence" value="ECO:0007669"/>
    <property type="project" value="InterPro"/>
</dbReference>
<keyword evidence="1" id="KW-0805">Transcription regulation</keyword>
<dbReference type="PANTHER" id="PTHR43132">
    <property type="entry name" value="ARSENICAL RESISTANCE OPERON REPRESSOR ARSR-RELATED"/>
    <property type="match status" value="1"/>
</dbReference>
<dbReference type="NCBIfam" id="NF033788">
    <property type="entry name" value="HTH_metalloreg"/>
    <property type="match status" value="1"/>
</dbReference>
<dbReference type="SUPFAM" id="SSF46785">
    <property type="entry name" value="Winged helix' DNA-binding domain"/>
    <property type="match status" value="1"/>
</dbReference>